<sequence>MAVIPAQSPARPDLPLEHLGDRRTLEQVLLQLPAAIALYKMPSLLNHLAQIQIAPAESPKKTFHSELVWQSSTDPIAHTFSPDLPLSIRS</sequence>
<dbReference type="RefSeq" id="WP_172353362.1">
    <property type="nucleotide sequence ID" value="NZ_CP053661.1"/>
</dbReference>
<accession>A0A6M8B891</accession>
<dbReference type="AlphaFoldDB" id="A0A6M8B891"/>
<protein>
    <submittedName>
        <fullName evidence="1">Uncharacterized protein</fullName>
    </submittedName>
</protein>
<evidence type="ECO:0000313" key="2">
    <source>
        <dbReference type="Proteomes" id="UP000505210"/>
    </source>
</evidence>
<gene>
    <name evidence="1" type="ORF">HPC62_01030</name>
</gene>
<dbReference type="EMBL" id="CP053661">
    <property type="protein sequence ID" value="QKD80937.1"/>
    <property type="molecule type" value="Genomic_DNA"/>
</dbReference>
<organism evidence="1 2">
    <name type="scientific">Thermoleptolyngbya sichuanensis A183</name>
    <dbReference type="NCBI Taxonomy" id="2737172"/>
    <lineage>
        <taxon>Bacteria</taxon>
        <taxon>Bacillati</taxon>
        <taxon>Cyanobacteriota</taxon>
        <taxon>Cyanophyceae</taxon>
        <taxon>Oculatellales</taxon>
        <taxon>Oculatellaceae</taxon>
        <taxon>Thermoleptolyngbya</taxon>
        <taxon>Thermoleptolyngbya sichuanensis</taxon>
    </lineage>
</organism>
<reference evidence="1 2" key="1">
    <citation type="submission" date="2020-05" db="EMBL/GenBank/DDBJ databases">
        <title>Complete genome sequence of of a novel Thermoleptolyngbya strain isolated from hot springs of Ganzi, Sichuan China.</title>
        <authorList>
            <person name="Tang J."/>
            <person name="Daroch M."/>
            <person name="Li L."/>
            <person name="Waleron K."/>
            <person name="Waleron M."/>
            <person name="Waleron M."/>
        </authorList>
    </citation>
    <scope>NUCLEOTIDE SEQUENCE [LARGE SCALE GENOMIC DNA]</scope>
    <source>
        <strain evidence="1 2">PKUAC-SCTA183</strain>
    </source>
</reference>
<keyword evidence="2" id="KW-1185">Reference proteome</keyword>
<name>A0A6M8B891_9CYAN</name>
<dbReference type="Proteomes" id="UP000505210">
    <property type="component" value="Chromosome"/>
</dbReference>
<dbReference type="KEGG" id="theu:HPC62_01030"/>
<evidence type="ECO:0000313" key="1">
    <source>
        <dbReference type="EMBL" id="QKD80937.1"/>
    </source>
</evidence>
<proteinExistence type="predicted"/>